<comment type="subcellular location">
    <subcellularLocation>
        <location evidence="3">Mitochondrion inner membrane</location>
        <topology evidence="3">Peripheral membrane protein</topology>
    </subcellularLocation>
    <subcellularLocation>
        <location evidence="2">Mitochondrion intermembrane space</location>
    </subcellularLocation>
</comment>
<evidence type="ECO:0000256" key="8">
    <source>
        <dbReference type="ARBA" id="ARBA00022792"/>
    </source>
</evidence>
<evidence type="ECO:0000256" key="2">
    <source>
        <dbReference type="ARBA" id="ARBA00004569"/>
    </source>
</evidence>
<comment type="similarity">
    <text evidence="4">Belongs to the complex I NDUFB7 subunit family.</text>
</comment>
<dbReference type="GO" id="GO:0005743">
    <property type="term" value="C:mitochondrial inner membrane"/>
    <property type="evidence" value="ECO:0007669"/>
    <property type="project" value="UniProtKB-SubCell"/>
</dbReference>
<evidence type="ECO:0000256" key="11">
    <source>
        <dbReference type="ARBA" id="ARBA00023136"/>
    </source>
</evidence>
<dbReference type="GO" id="GO:0005758">
    <property type="term" value="C:mitochondrial intermembrane space"/>
    <property type="evidence" value="ECO:0007669"/>
    <property type="project" value="UniProtKB-SubCell"/>
</dbReference>
<comment type="function">
    <text evidence="1">Accessory subunit of the mitochondrial membrane respiratory chain NADH dehydrogenase (Complex I), that is believed not to be involved in catalysis. Complex I functions in the transfer of electrons from NADH to the respiratory chain. The immediate electron acceptor for the enzyme is believed to be ubiquinone.</text>
</comment>
<evidence type="ECO:0000256" key="12">
    <source>
        <dbReference type="ARBA" id="ARBA00023157"/>
    </source>
</evidence>
<dbReference type="InterPro" id="IPR008698">
    <property type="entry name" value="NDUB7"/>
</dbReference>
<dbReference type="Proteomes" id="UP001445076">
    <property type="component" value="Unassembled WGS sequence"/>
</dbReference>
<feature type="coiled-coil region" evidence="13">
    <location>
        <begin position="112"/>
        <end position="142"/>
    </location>
</feature>
<evidence type="ECO:0000256" key="4">
    <source>
        <dbReference type="ARBA" id="ARBA00008006"/>
    </source>
</evidence>
<keyword evidence="13" id="KW-0175">Coiled coil</keyword>
<comment type="caution">
    <text evidence="14">The sequence shown here is derived from an EMBL/GenBank/DDBJ whole genome shotgun (WGS) entry which is preliminary data.</text>
</comment>
<keyword evidence="11" id="KW-0472">Membrane</keyword>
<evidence type="ECO:0000256" key="1">
    <source>
        <dbReference type="ARBA" id="ARBA00003195"/>
    </source>
</evidence>
<keyword evidence="6" id="KW-0813">Transport</keyword>
<evidence type="ECO:0000313" key="14">
    <source>
        <dbReference type="EMBL" id="KAK8748061.1"/>
    </source>
</evidence>
<organism evidence="14 15">
    <name type="scientific">Cherax quadricarinatus</name>
    <name type="common">Australian red claw crayfish</name>
    <dbReference type="NCBI Taxonomy" id="27406"/>
    <lineage>
        <taxon>Eukaryota</taxon>
        <taxon>Metazoa</taxon>
        <taxon>Ecdysozoa</taxon>
        <taxon>Arthropoda</taxon>
        <taxon>Crustacea</taxon>
        <taxon>Multicrustacea</taxon>
        <taxon>Malacostraca</taxon>
        <taxon>Eumalacostraca</taxon>
        <taxon>Eucarida</taxon>
        <taxon>Decapoda</taxon>
        <taxon>Pleocyemata</taxon>
        <taxon>Astacidea</taxon>
        <taxon>Parastacoidea</taxon>
        <taxon>Parastacidae</taxon>
        <taxon>Cherax</taxon>
    </lineage>
</organism>
<dbReference type="PANTHER" id="PTHR20900">
    <property type="entry name" value="NADH:UBIQUINONE OXIDOREDUCTASE B18-LIKE SUBUNIT"/>
    <property type="match status" value="1"/>
</dbReference>
<dbReference type="Pfam" id="PF05676">
    <property type="entry name" value="NDUF_B7"/>
    <property type="match status" value="1"/>
</dbReference>
<keyword evidence="10" id="KW-0496">Mitochondrion</keyword>
<keyword evidence="12" id="KW-1015">Disulfide bond</keyword>
<sequence>DPGPAAGVRQLLVQCKFPSKMGHVYSQYLGDPAVTPDHTKGPTFDPLYGYPGGRKERVMIATLEEMESAQLPLNKRDYCAHLAIDHRACRQRVWPLTYKCAHEKHTYLNCEYADYVLRLKEHERERRLLERAKRKAERAARAAH</sequence>
<evidence type="ECO:0000256" key="7">
    <source>
        <dbReference type="ARBA" id="ARBA00022660"/>
    </source>
</evidence>
<keyword evidence="15" id="KW-1185">Reference proteome</keyword>
<dbReference type="AlphaFoldDB" id="A0AAW0XU32"/>
<keyword evidence="8" id="KW-0999">Mitochondrion inner membrane</keyword>
<dbReference type="PANTHER" id="PTHR20900:SF0">
    <property type="entry name" value="NADH DEHYDROGENASE [UBIQUINONE] 1 BETA SUBCOMPLEX SUBUNIT 7"/>
    <property type="match status" value="1"/>
</dbReference>
<evidence type="ECO:0000256" key="6">
    <source>
        <dbReference type="ARBA" id="ARBA00022448"/>
    </source>
</evidence>
<gene>
    <name evidence="14" type="ORF">OTU49_016295</name>
</gene>
<accession>A0AAW0XU32</accession>
<evidence type="ECO:0000256" key="5">
    <source>
        <dbReference type="ARBA" id="ARBA00018677"/>
    </source>
</evidence>
<protein>
    <recommendedName>
        <fullName evidence="5">NADH dehydrogenase [ubiquinone] 1 beta subcomplex subunit 7</fullName>
    </recommendedName>
</protein>
<evidence type="ECO:0000256" key="13">
    <source>
        <dbReference type="SAM" id="Coils"/>
    </source>
</evidence>
<keyword evidence="7" id="KW-0679">Respiratory chain</keyword>
<dbReference type="EMBL" id="JARKIK010000013">
    <property type="protein sequence ID" value="KAK8748061.1"/>
    <property type="molecule type" value="Genomic_DNA"/>
</dbReference>
<keyword evidence="9" id="KW-0249">Electron transport</keyword>
<evidence type="ECO:0000256" key="10">
    <source>
        <dbReference type="ARBA" id="ARBA00023128"/>
    </source>
</evidence>
<name>A0AAW0XU32_CHEQU</name>
<evidence type="ECO:0000313" key="15">
    <source>
        <dbReference type="Proteomes" id="UP001445076"/>
    </source>
</evidence>
<evidence type="ECO:0000256" key="3">
    <source>
        <dbReference type="ARBA" id="ARBA00004637"/>
    </source>
</evidence>
<reference evidence="14 15" key="1">
    <citation type="journal article" date="2024" name="BMC Genomics">
        <title>Genome assembly of redclaw crayfish (Cherax quadricarinatus) provides insights into its immune adaptation and hypoxia tolerance.</title>
        <authorList>
            <person name="Liu Z."/>
            <person name="Zheng J."/>
            <person name="Li H."/>
            <person name="Fang K."/>
            <person name="Wang S."/>
            <person name="He J."/>
            <person name="Zhou D."/>
            <person name="Weng S."/>
            <person name="Chi M."/>
            <person name="Gu Z."/>
            <person name="He J."/>
            <person name="Li F."/>
            <person name="Wang M."/>
        </authorList>
    </citation>
    <scope>NUCLEOTIDE SEQUENCE [LARGE SCALE GENOMIC DNA]</scope>
    <source>
        <strain evidence="14">ZL_2023a</strain>
    </source>
</reference>
<feature type="non-terminal residue" evidence="14">
    <location>
        <position position="1"/>
    </location>
</feature>
<evidence type="ECO:0000256" key="9">
    <source>
        <dbReference type="ARBA" id="ARBA00022982"/>
    </source>
</evidence>
<proteinExistence type="inferred from homology"/>